<dbReference type="Pfam" id="PF08722">
    <property type="entry name" value="Tn7_TnsA-like_N"/>
    <property type="match status" value="1"/>
</dbReference>
<protein>
    <recommendedName>
        <fullName evidence="1">TnsA endonuclease N-terminal domain-containing protein</fullName>
    </recommendedName>
</protein>
<dbReference type="InterPro" id="IPR014833">
    <property type="entry name" value="TnsA_N"/>
</dbReference>
<dbReference type="InterPro" id="IPR011335">
    <property type="entry name" value="Restrct_endonuc-II-like"/>
</dbReference>
<dbReference type="Proteomes" id="UP001549363">
    <property type="component" value="Unassembled WGS sequence"/>
</dbReference>
<dbReference type="RefSeq" id="WP_354471042.1">
    <property type="nucleotide sequence ID" value="NZ_JBEPSB010000002.1"/>
</dbReference>
<reference evidence="2 3" key="1">
    <citation type="submission" date="2024-06" db="EMBL/GenBank/DDBJ databases">
        <title>Sorghum-associated microbial communities from plants grown in Nebraska, USA.</title>
        <authorList>
            <person name="Schachtman D."/>
        </authorList>
    </citation>
    <scope>NUCLEOTIDE SEQUENCE [LARGE SCALE GENOMIC DNA]</scope>
    <source>
        <strain evidence="2 3">736</strain>
    </source>
</reference>
<gene>
    <name evidence="2" type="ORF">ABIA69_000906</name>
</gene>
<feature type="domain" description="TnsA endonuclease N-terminal" evidence="1">
    <location>
        <begin position="46"/>
        <end position="122"/>
    </location>
</feature>
<evidence type="ECO:0000313" key="3">
    <source>
        <dbReference type="Proteomes" id="UP001549363"/>
    </source>
</evidence>
<evidence type="ECO:0000313" key="2">
    <source>
        <dbReference type="EMBL" id="MET4559763.1"/>
    </source>
</evidence>
<name>A0ABV2PFN4_9BACI</name>
<dbReference type="InterPro" id="IPR011856">
    <property type="entry name" value="tRNA_endonuc-like_dom_sf"/>
</dbReference>
<dbReference type="SUPFAM" id="SSF52980">
    <property type="entry name" value="Restriction endonuclease-like"/>
    <property type="match status" value="1"/>
</dbReference>
<sequence>MYTPQIMDANKKYGNERWFPYSPKLGRTVYLFSNLEYEHWLQVELNPNVVDFCEQPLKVKSNYKDTNGASIFDMWVQYKDGSEEFIEIKYKSDLLKDRVKKQIDVQKNWCRKNNKNHKVMTELEIQQGSVKLSNIKLMIKYLDHDLNQLDQIKIIKQLLLGNRLTIENLSNASKIPYQDTFLIVTHLIYMNEVKSNFTEKPFGKKTEVWI</sequence>
<accession>A0ABV2PFN4</accession>
<dbReference type="EMBL" id="JBEPSB010000002">
    <property type="protein sequence ID" value="MET4559763.1"/>
    <property type="molecule type" value="Genomic_DNA"/>
</dbReference>
<evidence type="ECO:0000259" key="1">
    <source>
        <dbReference type="Pfam" id="PF08722"/>
    </source>
</evidence>
<comment type="caution">
    <text evidence="2">The sequence shown here is derived from an EMBL/GenBank/DDBJ whole genome shotgun (WGS) entry which is preliminary data.</text>
</comment>
<proteinExistence type="predicted"/>
<dbReference type="Gene3D" id="3.40.1350.10">
    <property type="match status" value="1"/>
</dbReference>
<keyword evidence="3" id="KW-1185">Reference proteome</keyword>
<organism evidence="2 3">
    <name type="scientific">Lysinibacillus parviboronicapiens</name>
    <dbReference type="NCBI Taxonomy" id="436516"/>
    <lineage>
        <taxon>Bacteria</taxon>
        <taxon>Bacillati</taxon>
        <taxon>Bacillota</taxon>
        <taxon>Bacilli</taxon>
        <taxon>Bacillales</taxon>
        <taxon>Bacillaceae</taxon>
        <taxon>Lysinibacillus</taxon>
    </lineage>
</organism>